<proteinExistence type="predicted"/>
<organism evidence="1 2">
    <name type="scientific">Cytobacillus firmus</name>
    <name type="common">Bacillus firmus</name>
    <dbReference type="NCBI Taxonomy" id="1399"/>
    <lineage>
        <taxon>Bacteria</taxon>
        <taxon>Bacillati</taxon>
        <taxon>Bacillota</taxon>
        <taxon>Bacilli</taxon>
        <taxon>Bacillales</taxon>
        <taxon>Bacillaceae</taxon>
        <taxon>Cytobacillus</taxon>
    </lineage>
</organism>
<evidence type="ECO:0000313" key="2">
    <source>
        <dbReference type="Proteomes" id="UP000465778"/>
    </source>
</evidence>
<evidence type="ECO:0000313" key="1">
    <source>
        <dbReference type="EMBL" id="KAF0823844.1"/>
    </source>
</evidence>
<comment type="caution">
    <text evidence="1">The sequence shown here is derived from an EMBL/GenBank/DDBJ whole genome shotgun (WGS) entry which is preliminary data.</text>
</comment>
<gene>
    <name evidence="1" type="ORF">KIS1582_2347</name>
</gene>
<dbReference type="AlphaFoldDB" id="A0A800MWM5"/>
<protein>
    <recommendedName>
        <fullName evidence="3">Rubredoxin-like domain-containing protein</fullName>
    </recommendedName>
</protein>
<sequence length="50" mass="5548">MKEGAKSIEQYICGWCGYLTDMEADECNDDSCPCCGLDLIGAAEFDMWES</sequence>
<dbReference type="EMBL" id="VDEM01000023">
    <property type="protein sequence ID" value="KAF0823844.1"/>
    <property type="molecule type" value="Genomic_DNA"/>
</dbReference>
<reference evidence="1 2" key="1">
    <citation type="journal article" date="2020" name="G3 (Bethesda)">
        <title>Whole Genome Sequencing and Comparative Genomics of Two Nematicidal Bacillus Strains Reveals a Wide Range of Possible Virulence Factors.</title>
        <authorList>
            <person name="Susic N."/>
            <person name="Janezic S."/>
            <person name="Rupnik M."/>
            <person name="Geric Stare B."/>
        </authorList>
    </citation>
    <scope>NUCLEOTIDE SEQUENCE [LARGE SCALE GENOMIC DNA]</scope>
    <source>
        <strain evidence="1 2">I-1582</strain>
    </source>
</reference>
<dbReference type="Proteomes" id="UP000465778">
    <property type="component" value="Unassembled WGS sequence"/>
</dbReference>
<evidence type="ECO:0008006" key="3">
    <source>
        <dbReference type="Google" id="ProtNLM"/>
    </source>
</evidence>
<name>A0A800MWM5_CYTFI</name>
<accession>A0A800MWM5</accession>